<dbReference type="Proteomes" id="UP001597191">
    <property type="component" value="Unassembled WGS sequence"/>
</dbReference>
<dbReference type="Pfam" id="PF13127">
    <property type="entry name" value="DUF3955"/>
    <property type="match status" value="1"/>
</dbReference>
<organism evidence="3 4">
    <name type="scientific">Lapidilactobacillus gannanensis</name>
    <dbReference type="NCBI Taxonomy" id="2486002"/>
    <lineage>
        <taxon>Bacteria</taxon>
        <taxon>Bacillati</taxon>
        <taxon>Bacillota</taxon>
        <taxon>Bacilli</taxon>
        <taxon>Lactobacillales</taxon>
        <taxon>Lactobacillaceae</taxon>
        <taxon>Lapidilactobacillus</taxon>
    </lineage>
</organism>
<comment type="caution">
    <text evidence="3">The sequence shown here is derived from an EMBL/GenBank/DDBJ whole genome shotgun (WGS) entry which is preliminary data.</text>
</comment>
<dbReference type="RefSeq" id="WP_225420218.1">
    <property type="nucleotide sequence ID" value="NZ_JBHTOH010000035.1"/>
</dbReference>
<evidence type="ECO:0000313" key="3">
    <source>
        <dbReference type="EMBL" id="MFD1411126.1"/>
    </source>
</evidence>
<sequence length="69" mass="8119">MKKFWGPIGLYLVAILLPWWGTSWTYVDQQGVVHEPGFYTIPVAELLFVGATIWLGIVLWRRHRQHLKQ</sequence>
<keyword evidence="4" id="KW-1185">Reference proteome</keyword>
<dbReference type="EMBL" id="JBHTOH010000035">
    <property type="protein sequence ID" value="MFD1411126.1"/>
    <property type="molecule type" value="Genomic_DNA"/>
</dbReference>
<proteinExistence type="predicted"/>
<keyword evidence="1" id="KW-1133">Transmembrane helix</keyword>
<accession>A0ABW4BMX2</accession>
<reference evidence="4" key="1">
    <citation type="journal article" date="2019" name="Int. J. Syst. Evol. Microbiol.">
        <title>The Global Catalogue of Microorganisms (GCM) 10K type strain sequencing project: providing services to taxonomists for standard genome sequencing and annotation.</title>
        <authorList>
            <consortium name="The Broad Institute Genomics Platform"/>
            <consortium name="The Broad Institute Genome Sequencing Center for Infectious Disease"/>
            <person name="Wu L."/>
            <person name="Ma J."/>
        </authorList>
    </citation>
    <scope>NUCLEOTIDE SEQUENCE [LARGE SCALE GENOMIC DNA]</scope>
    <source>
        <strain evidence="4">CCM 8937</strain>
    </source>
</reference>
<feature type="transmembrane region" description="Helical" evidence="1">
    <location>
        <begin position="39"/>
        <end position="60"/>
    </location>
</feature>
<dbReference type="InterPro" id="IPR025016">
    <property type="entry name" value="DUF3955"/>
</dbReference>
<evidence type="ECO:0000313" key="4">
    <source>
        <dbReference type="Proteomes" id="UP001597191"/>
    </source>
</evidence>
<feature type="transmembrane region" description="Helical" evidence="1">
    <location>
        <begin position="7"/>
        <end position="27"/>
    </location>
</feature>
<evidence type="ECO:0000259" key="2">
    <source>
        <dbReference type="Pfam" id="PF13127"/>
    </source>
</evidence>
<gene>
    <name evidence="3" type="ORF">ACFQ4R_05865</name>
</gene>
<keyword evidence="1" id="KW-0812">Transmembrane</keyword>
<protein>
    <submittedName>
        <fullName evidence="3">DUF3955 domain-containing protein</fullName>
    </submittedName>
</protein>
<name>A0ABW4BMX2_9LACO</name>
<evidence type="ECO:0000256" key="1">
    <source>
        <dbReference type="SAM" id="Phobius"/>
    </source>
</evidence>
<keyword evidence="1" id="KW-0472">Membrane</keyword>
<feature type="domain" description="DUF3955" evidence="2">
    <location>
        <begin position="8"/>
        <end position="59"/>
    </location>
</feature>